<dbReference type="STRING" id="1408163.A0A0F4YLZ9"/>
<comment type="caution">
    <text evidence="3">The sequence shown here is derived from an EMBL/GenBank/DDBJ whole genome shotgun (WGS) entry which is preliminary data.</text>
</comment>
<sequence>MRFLCLHGMGTNSRIFESQTAAIRHALGGNHTYEWVNGSVPTEMAPGLDGLVSADEEFLMYAIAEDRDSCIKALTDLQAFIDEEGPFDAVMAFSQGAGLAASLIIHRIRQEQAQQRTSSSSPPLFRCAIFFCGGVPEDPTAAIEGKERRLLSFEEDGELIDIPTAHIWGRHDKLYPTFGPVLSKLCKASEREDFVHEGGHEIPGPRDPAAVAKTVQVIKRTLTRASLL</sequence>
<dbReference type="EMBL" id="LASV01000365">
    <property type="protein sequence ID" value="KKA19254.1"/>
    <property type="molecule type" value="Genomic_DNA"/>
</dbReference>
<dbReference type="GO" id="GO:0005737">
    <property type="term" value="C:cytoplasm"/>
    <property type="evidence" value="ECO:0007669"/>
    <property type="project" value="TreeGrafter"/>
</dbReference>
<dbReference type="GO" id="GO:0005634">
    <property type="term" value="C:nucleus"/>
    <property type="evidence" value="ECO:0007669"/>
    <property type="project" value="TreeGrafter"/>
</dbReference>
<dbReference type="GO" id="GO:0016787">
    <property type="term" value="F:hydrolase activity"/>
    <property type="evidence" value="ECO:0007669"/>
    <property type="project" value="UniProtKB-KW"/>
</dbReference>
<dbReference type="PANTHER" id="PTHR48070">
    <property type="entry name" value="ESTERASE OVCA2"/>
    <property type="match status" value="1"/>
</dbReference>
<dbReference type="AlphaFoldDB" id="A0A0F4YLZ9"/>
<dbReference type="GO" id="GO:0019748">
    <property type="term" value="P:secondary metabolic process"/>
    <property type="evidence" value="ECO:0007669"/>
    <property type="project" value="TreeGrafter"/>
</dbReference>
<dbReference type="InterPro" id="IPR029058">
    <property type="entry name" value="AB_hydrolase_fold"/>
</dbReference>
<dbReference type="GeneID" id="25319078"/>
<evidence type="ECO:0000313" key="4">
    <source>
        <dbReference type="Proteomes" id="UP000053958"/>
    </source>
</evidence>
<dbReference type="Pfam" id="PF03959">
    <property type="entry name" value="FSH1"/>
    <property type="match status" value="1"/>
</dbReference>
<proteinExistence type="predicted"/>
<dbReference type="SUPFAM" id="SSF53474">
    <property type="entry name" value="alpha/beta-Hydrolases"/>
    <property type="match status" value="1"/>
</dbReference>
<dbReference type="Proteomes" id="UP000053958">
    <property type="component" value="Unassembled WGS sequence"/>
</dbReference>
<dbReference type="InterPro" id="IPR005645">
    <property type="entry name" value="FSH-like_dom"/>
</dbReference>
<evidence type="ECO:0000313" key="3">
    <source>
        <dbReference type="EMBL" id="KKA19254.1"/>
    </source>
</evidence>
<dbReference type="Gene3D" id="3.40.50.1820">
    <property type="entry name" value="alpha/beta hydrolase"/>
    <property type="match status" value="1"/>
</dbReference>
<evidence type="ECO:0000256" key="1">
    <source>
        <dbReference type="ARBA" id="ARBA00022801"/>
    </source>
</evidence>
<organism evidence="3 4">
    <name type="scientific">Rasamsonia emersonii (strain ATCC 16479 / CBS 393.64 / IMI 116815)</name>
    <dbReference type="NCBI Taxonomy" id="1408163"/>
    <lineage>
        <taxon>Eukaryota</taxon>
        <taxon>Fungi</taxon>
        <taxon>Dikarya</taxon>
        <taxon>Ascomycota</taxon>
        <taxon>Pezizomycotina</taxon>
        <taxon>Eurotiomycetes</taxon>
        <taxon>Eurotiomycetidae</taxon>
        <taxon>Eurotiales</taxon>
        <taxon>Trichocomaceae</taxon>
        <taxon>Rasamsonia</taxon>
    </lineage>
</organism>
<evidence type="ECO:0000259" key="2">
    <source>
        <dbReference type="Pfam" id="PF03959"/>
    </source>
</evidence>
<dbReference type="PANTHER" id="PTHR48070:SF7">
    <property type="entry name" value="SERINE HYDROLASE FSH DOMAIN-CONTAINING PROTEIN-RELATED"/>
    <property type="match status" value="1"/>
</dbReference>
<protein>
    <recommendedName>
        <fullName evidence="2">Serine hydrolase domain-containing protein</fullName>
    </recommendedName>
</protein>
<accession>A0A0F4YLZ9</accession>
<name>A0A0F4YLZ9_RASE3</name>
<feature type="domain" description="Serine hydrolase" evidence="2">
    <location>
        <begin position="2"/>
        <end position="204"/>
    </location>
</feature>
<dbReference type="OrthoDB" id="414698at2759"/>
<dbReference type="RefSeq" id="XP_013325866.1">
    <property type="nucleotide sequence ID" value="XM_013470412.1"/>
</dbReference>
<reference evidence="3 4" key="1">
    <citation type="submission" date="2015-04" db="EMBL/GenBank/DDBJ databases">
        <authorList>
            <person name="Heijne W.H."/>
            <person name="Fedorova N.D."/>
            <person name="Nierman W.C."/>
            <person name="Vollebregt A.W."/>
            <person name="Zhao Z."/>
            <person name="Wu L."/>
            <person name="Kumar M."/>
            <person name="Stam H."/>
            <person name="van den Berg M.A."/>
            <person name="Pel H.J."/>
        </authorList>
    </citation>
    <scope>NUCLEOTIDE SEQUENCE [LARGE SCALE GENOMIC DNA]</scope>
    <source>
        <strain evidence="3 4">CBS 393.64</strain>
    </source>
</reference>
<gene>
    <name evidence="3" type="ORF">T310_6793</name>
</gene>
<dbReference type="InterPro" id="IPR050593">
    <property type="entry name" value="LovG"/>
</dbReference>
<keyword evidence="1" id="KW-0378">Hydrolase</keyword>
<keyword evidence="4" id="KW-1185">Reference proteome</keyword>